<dbReference type="Pfam" id="PF03101">
    <property type="entry name" value="FAR1"/>
    <property type="match status" value="1"/>
</dbReference>
<comment type="similarity">
    <text evidence="1">Belongs to the FHY3/FAR1 family.</text>
</comment>
<keyword evidence="1" id="KW-0539">Nucleus</keyword>
<gene>
    <name evidence="5" type="primary">LOC125524103</name>
</gene>
<evidence type="ECO:0000313" key="6">
    <source>
        <dbReference type="Proteomes" id="UP000015106"/>
    </source>
</evidence>
<dbReference type="InterPro" id="IPR018289">
    <property type="entry name" value="MULE_transposase_dom"/>
</dbReference>
<evidence type="ECO:0000259" key="3">
    <source>
        <dbReference type="Pfam" id="PF03101"/>
    </source>
</evidence>
<dbReference type="Proteomes" id="UP000015106">
    <property type="component" value="Chromosome 1"/>
</dbReference>
<dbReference type="GO" id="GO:0005634">
    <property type="term" value="C:nucleus"/>
    <property type="evidence" value="ECO:0007669"/>
    <property type="project" value="UniProtKB-SubCell"/>
</dbReference>
<evidence type="ECO:0000256" key="2">
    <source>
        <dbReference type="SAM" id="MobiDB-lite"/>
    </source>
</evidence>
<reference evidence="5" key="2">
    <citation type="submission" date="2018-03" db="EMBL/GenBank/DDBJ databases">
        <title>The Triticum urartu genome reveals the dynamic nature of wheat genome evolution.</title>
        <authorList>
            <person name="Ling H."/>
            <person name="Ma B."/>
            <person name="Shi X."/>
            <person name="Liu H."/>
            <person name="Dong L."/>
            <person name="Sun H."/>
            <person name="Cao Y."/>
            <person name="Gao Q."/>
            <person name="Zheng S."/>
            <person name="Li Y."/>
            <person name="Yu Y."/>
            <person name="Du H."/>
            <person name="Qi M."/>
            <person name="Li Y."/>
            <person name="Yu H."/>
            <person name="Cui Y."/>
            <person name="Wang N."/>
            <person name="Chen C."/>
            <person name="Wu H."/>
            <person name="Zhao Y."/>
            <person name="Zhang J."/>
            <person name="Li Y."/>
            <person name="Zhou W."/>
            <person name="Zhang B."/>
            <person name="Hu W."/>
            <person name="Eijk M."/>
            <person name="Tang J."/>
            <person name="Witsenboer H."/>
            <person name="Zhao S."/>
            <person name="Li Z."/>
            <person name="Zhang A."/>
            <person name="Wang D."/>
            <person name="Liang C."/>
        </authorList>
    </citation>
    <scope>NUCLEOTIDE SEQUENCE [LARGE SCALE GENOMIC DNA]</scope>
    <source>
        <strain evidence="5">cv. G1812</strain>
    </source>
</reference>
<dbReference type="EnsemblPlants" id="TuG1812G0100003692.01.T02">
    <property type="protein sequence ID" value="TuG1812G0100003692.01.T02"/>
    <property type="gene ID" value="TuG1812G0100003692.01"/>
</dbReference>
<organism evidence="5 6">
    <name type="scientific">Triticum urartu</name>
    <name type="common">Red wild einkorn</name>
    <name type="synonym">Crithodium urartu</name>
    <dbReference type="NCBI Taxonomy" id="4572"/>
    <lineage>
        <taxon>Eukaryota</taxon>
        <taxon>Viridiplantae</taxon>
        <taxon>Streptophyta</taxon>
        <taxon>Embryophyta</taxon>
        <taxon>Tracheophyta</taxon>
        <taxon>Spermatophyta</taxon>
        <taxon>Magnoliopsida</taxon>
        <taxon>Liliopsida</taxon>
        <taxon>Poales</taxon>
        <taxon>Poaceae</taxon>
        <taxon>BOP clade</taxon>
        <taxon>Pooideae</taxon>
        <taxon>Triticodae</taxon>
        <taxon>Triticeae</taxon>
        <taxon>Triticinae</taxon>
        <taxon>Triticum</taxon>
    </lineage>
</organism>
<feature type="compositionally biased region" description="Polar residues" evidence="2">
    <location>
        <begin position="1"/>
        <end position="13"/>
    </location>
</feature>
<keyword evidence="6" id="KW-1185">Reference proteome</keyword>
<proteinExistence type="inferred from homology"/>
<dbReference type="InterPro" id="IPR031052">
    <property type="entry name" value="FHY3/FAR1"/>
</dbReference>
<keyword evidence="1" id="KW-0479">Metal-binding</keyword>
<feature type="compositionally biased region" description="Basic and acidic residues" evidence="2">
    <location>
        <begin position="39"/>
        <end position="49"/>
    </location>
</feature>
<name>A0A8R7K299_TRIUA</name>
<reference evidence="6" key="1">
    <citation type="journal article" date="2013" name="Nature">
        <title>Draft genome of the wheat A-genome progenitor Triticum urartu.</title>
        <authorList>
            <person name="Ling H.Q."/>
            <person name="Zhao S."/>
            <person name="Liu D."/>
            <person name="Wang J."/>
            <person name="Sun H."/>
            <person name="Zhang C."/>
            <person name="Fan H."/>
            <person name="Li D."/>
            <person name="Dong L."/>
            <person name="Tao Y."/>
            <person name="Gao C."/>
            <person name="Wu H."/>
            <person name="Li Y."/>
            <person name="Cui Y."/>
            <person name="Guo X."/>
            <person name="Zheng S."/>
            <person name="Wang B."/>
            <person name="Yu K."/>
            <person name="Liang Q."/>
            <person name="Yang W."/>
            <person name="Lou X."/>
            <person name="Chen J."/>
            <person name="Feng M."/>
            <person name="Jian J."/>
            <person name="Zhang X."/>
            <person name="Luo G."/>
            <person name="Jiang Y."/>
            <person name="Liu J."/>
            <person name="Wang Z."/>
            <person name="Sha Y."/>
            <person name="Zhang B."/>
            <person name="Wu H."/>
            <person name="Tang D."/>
            <person name="Shen Q."/>
            <person name="Xue P."/>
            <person name="Zou S."/>
            <person name="Wang X."/>
            <person name="Liu X."/>
            <person name="Wang F."/>
            <person name="Yang Y."/>
            <person name="An X."/>
            <person name="Dong Z."/>
            <person name="Zhang K."/>
            <person name="Zhang X."/>
            <person name="Luo M.C."/>
            <person name="Dvorak J."/>
            <person name="Tong Y."/>
            <person name="Wang J."/>
            <person name="Yang H."/>
            <person name="Li Z."/>
            <person name="Wang D."/>
            <person name="Zhang A."/>
            <person name="Wang J."/>
        </authorList>
    </citation>
    <scope>NUCLEOTIDE SEQUENCE</scope>
    <source>
        <strain evidence="6">cv. G1812</strain>
    </source>
</reference>
<feature type="region of interest" description="Disordered" evidence="2">
    <location>
        <begin position="112"/>
        <end position="133"/>
    </location>
</feature>
<feature type="compositionally biased region" description="Polar residues" evidence="2">
    <location>
        <begin position="54"/>
        <end position="71"/>
    </location>
</feature>
<feature type="domain" description="FAR1" evidence="3">
    <location>
        <begin position="169"/>
        <end position="248"/>
    </location>
</feature>
<feature type="region of interest" description="Disordered" evidence="2">
    <location>
        <begin position="1"/>
        <end position="71"/>
    </location>
</feature>
<comment type="function">
    <text evidence="1">Putative transcription activator involved in regulating light control of development.</text>
</comment>
<protein>
    <recommendedName>
        <fullName evidence="1">Protein FAR1-RELATED SEQUENCE</fullName>
    </recommendedName>
</protein>
<dbReference type="PANTHER" id="PTHR31669:SF214">
    <property type="entry name" value="PROTEIN FAR1-RELATED SEQUENCE"/>
    <property type="match status" value="1"/>
</dbReference>
<evidence type="ECO:0000313" key="5">
    <source>
        <dbReference type="EnsemblPlants" id="TuG1812G0100003692.01.T02"/>
    </source>
</evidence>
<evidence type="ECO:0000259" key="4">
    <source>
        <dbReference type="Pfam" id="PF10551"/>
    </source>
</evidence>
<keyword evidence="1" id="KW-0863">Zinc-finger</keyword>
<dbReference type="InterPro" id="IPR004330">
    <property type="entry name" value="FAR1_DNA_bnd_dom"/>
</dbReference>
<accession>A0A8R7K299</accession>
<reference evidence="5" key="3">
    <citation type="submission" date="2022-06" db="UniProtKB">
        <authorList>
            <consortium name="EnsemblPlants"/>
        </authorList>
    </citation>
    <scope>IDENTIFICATION</scope>
</reference>
<sequence length="680" mass="77959">MHSSDNCGEQTSGPAHATNFERVVMTYQDRAVEPSHSGEGLRVEKEHAGKQANPEGSQQPIGEINQENASNGIGTTVQGLLADMLHKQTNSVDPTVQHAEEQDQLHDVTEGHELCSNDTSSGSDAGSSSGSELDTELGKCFYPSIEALENSRPPEVGMKFPTLEDAECFYSTHAMLTGFAARRGTNYKRKKFHLLCNRSGKLKPTQDLQRKRKVNVLGSQCQAKVIVKLHNEQWEFTGVKHEHNHPLCPSPSLTSFFLDHKYLSSEEKLFLRVLQQSRVNPRKAMNIFQRMRSNFGNVSSSNEKDMSNSQCVDQWRKENSDVETALKRFKELELRNLGFSYTMQKDEDNIVRSLFWTDARSKVDYEIFGDFISFSTSYSTNRHNMPFTPIIGVNNHGRILVFGCALLQDQKAETFKWMFQTFLHVMRGKLPKTIIIDQDEGMVKAIAEVMPQVRHRLCKFSVMRKAQEMLGAFMAARGNMNAELHSLVDNSLTEKEFEEGWAVLIERYDASENEYLRLMWKTRKNWVPVYFQADFYPFVESAEHGEGSNLLFKDNVLPKDRIEKFIEQYERIQEGIVKTEEEDTLQSATEPAYFSMQPIEKHAARIYTRQIFLRVQKELYYSTALNAHIQSFHTAWSHRNTSAVHSAQMGPRIQRGTAERVRGEMLEENRREKEMCDAIR</sequence>
<dbReference type="GO" id="GO:0006355">
    <property type="term" value="P:regulation of DNA-templated transcription"/>
    <property type="evidence" value="ECO:0007669"/>
    <property type="project" value="UniProtKB-UniRule"/>
</dbReference>
<dbReference type="PANTHER" id="PTHR31669">
    <property type="entry name" value="PROTEIN FAR1-RELATED SEQUENCE 10-RELATED"/>
    <property type="match status" value="1"/>
</dbReference>
<feature type="domain" description="MULE transposase" evidence="4">
    <location>
        <begin position="372"/>
        <end position="464"/>
    </location>
</feature>
<feature type="compositionally biased region" description="Low complexity" evidence="2">
    <location>
        <begin position="120"/>
        <end position="131"/>
    </location>
</feature>
<evidence type="ECO:0000256" key="1">
    <source>
        <dbReference type="RuleBase" id="RU367018"/>
    </source>
</evidence>
<comment type="subcellular location">
    <subcellularLocation>
        <location evidence="1">Nucleus</location>
    </subcellularLocation>
</comment>
<dbReference type="AlphaFoldDB" id="A0A8R7K299"/>
<dbReference type="Pfam" id="PF10551">
    <property type="entry name" value="MULE"/>
    <property type="match status" value="1"/>
</dbReference>
<dbReference type="Gramene" id="TuG1812G0100003692.01.T02">
    <property type="protein sequence ID" value="TuG1812G0100003692.01.T02"/>
    <property type="gene ID" value="TuG1812G0100003692.01"/>
</dbReference>
<keyword evidence="1" id="KW-0862">Zinc</keyword>
<dbReference type="GO" id="GO:0008270">
    <property type="term" value="F:zinc ion binding"/>
    <property type="evidence" value="ECO:0007669"/>
    <property type="project" value="UniProtKB-UniRule"/>
</dbReference>